<dbReference type="CDD" id="cd20339">
    <property type="entry name" value="BRcat_RBR_RNF216"/>
    <property type="match status" value="1"/>
</dbReference>
<dbReference type="Gene3D" id="1.20.120.1750">
    <property type="match status" value="1"/>
</dbReference>
<evidence type="ECO:0000256" key="7">
    <source>
        <dbReference type="ARBA" id="ARBA00022833"/>
    </source>
</evidence>
<dbReference type="PROSITE" id="PS51873">
    <property type="entry name" value="TRIAD"/>
    <property type="match status" value="1"/>
</dbReference>
<evidence type="ECO:0000259" key="8">
    <source>
        <dbReference type="PROSITE" id="PS51873"/>
    </source>
</evidence>
<evidence type="ECO:0000313" key="10">
    <source>
        <dbReference type="Proteomes" id="UP001629113"/>
    </source>
</evidence>
<gene>
    <name evidence="9" type="ORF">PVAG01_08504</name>
</gene>
<keyword evidence="4" id="KW-0677">Repeat</keyword>
<evidence type="ECO:0000256" key="3">
    <source>
        <dbReference type="ARBA" id="ARBA00022723"/>
    </source>
</evidence>
<dbReference type="Pfam" id="PF26200">
    <property type="entry name" value="Rcat_RNF216"/>
    <property type="match status" value="1"/>
</dbReference>
<evidence type="ECO:0000313" key="9">
    <source>
        <dbReference type="EMBL" id="KAL3420006.1"/>
    </source>
</evidence>
<comment type="pathway">
    <text evidence="1">Protein modification; protein ubiquitination.</text>
</comment>
<proteinExistence type="predicted"/>
<dbReference type="InterPro" id="IPR051628">
    <property type="entry name" value="LUBAC_E3_Ligases"/>
</dbReference>
<name>A0ABR4PA90_9HELO</name>
<dbReference type="CDD" id="cd20353">
    <property type="entry name" value="Rcat_RBR_RNF216"/>
    <property type="match status" value="1"/>
</dbReference>
<keyword evidence="5" id="KW-0863">Zinc-finger</keyword>
<reference evidence="9 10" key="1">
    <citation type="submission" date="2024-06" db="EMBL/GenBank/DDBJ databases">
        <title>Complete genome of Phlyctema vagabunda strain 19-DSS-EL-015.</title>
        <authorList>
            <person name="Fiorenzani C."/>
        </authorList>
    </citation>
    <scope>NUCLEOTIDE SEQUENCE [LARGE SCALE GENOMIC DNA]</scope>
    <source>
        <strain evidence="9 10">19-DSS-EL-015</strain>
    </source>
</reference>
<evidence type="ECO:0000256" key="2">
    <source>
        <dbReference type="ARBA" id="ARBA00022679"/>
    </source>
</evidence>
<dbReference type="InterPro" id="IPR044066">
    <property type="entry name" value="TRIAD_supradom"/>
</dbReference>
<dbReference type="EMBL" id="JBFCZG010000007">
    <property type="protein sequence ID" value="KAL3420006.1"/>
    <property type="molecule type" value="Genomic_DNA"/>
</dbReference>
<dbReference type="InterPro" id="IPR047545">
    <property type="entry name" value="BRcat_RBR_RNF216"/>
</dbReference>
<dbReference type="PANTHER" id="PTHR22770:SF47">
    <property type="entry name" value="E3 UBIQUITIN-PROTEIN LIGASE RNF216"/>
    <property type="match status" value="1"/>
</dbReference>
<evidence type="ECO:0000256" key="5">
    <source>
        <dbReference type="ARBA" id="ARBA00022771"/>
    </source>
</evidence>
<protein>
    <submittedName>
        <fullName evidence="9">E3 ubiquitin-protein ligase RNF216-like protein 2</fullName>
    </submittedName>
</protein>
<accession>A0ABR4PA90</accession>
<keyword evidence="2" id="KW-0808">Transferase</keyword>
<evidence type="ECO:0000256" key="4">
    <source>
        <dbReference type="ARBA" id="ARBA00022737"/>
    </source>
</evidence>
<keyword evidence="3" id="KW-0479">Metal-binding</keyword>
<keyword evidence="7" id="KW-0862">Zinc</keyword>
<dbReference type="InterPro" id="IPR047546">
    <property type="entry name" value="Rcat_RBR_RNF216"/>
</dbReference>
<comment type="caution">
    <text evidence="9">The sequence shown here is derived from an EMBL/GenBank/DDBJ whole genome shotgun (WGS) entry which is preliminary data.</text>
</comment>
<keyword evidence="10" id="KW-1185">Reference proteome</keyword>
<dbReference type="InterPro" id="IPR047544">
    <property type="entry name" value="RING-HC_RBR_RNF216"/>
</dbReference>
<dbReference type="Proteomes" id="UP001629113">
    <property type="component" value="Unassembled WGS sequence"/>
</dbReference>
<dbReference type="CDD" id="cd16630">
    <property type="entry name" value="RING-HC_RBR_RNF216"/>
    <property type="match status" value="1"/>
</dbReference>
<dbReference type="SUPFAM" id="SSF57850">
    <property type="entry name" value="RING/U-box"/>
    <property type="match status" value="1"/>
</dbReference>
<organism evidence="9 10">
    <name type="scientific">Phlyctema vagabunda</name>
    <dbReference type="NCBI Taxonomy" id="108571"/>
    <lineage>
        <taxon>Eukaryota</taxon>
        <taxon>Fungi</taxon>
        <taxon>Dikarya</taxon>
        <taxon>Ascomycota</taxon>
        <taxon>Pezizomycotina</taxon>
        <taxon>Leotiomycetes</taxon>
        <taxon>Helotiales</taxon>
        <taxon>Dermateaceae</taxon>
        <taxon>Phlyctema</taxon>
    </lineage>
</organism>
<dbReference type="PANTHER" id="PTHR22770">
    <property type="entry name" value="UBIQUITIN CONJUGATING ENZYME 7 INTERACTING PROTEIN-RELATED"/>
    <property type="match status" value="1"/>
</dbReference>
<sequence>MQPYAHEIIDLLSDSEEDSAKYMKQELDLGIGQAANRLGGGQGRQEVGGITSHDNPLAGPYVPNHDIPPRHISPAVHQPHAAIDYQLPDLSDQGEFNPWQIDFDEYNARNFLDAPAYGQNTRQRTDEPSSLASVMEAPKTLESKADCINKVVAFYPGICPDYVSELYGTISQVPDDLIVHVLDLQENGKVWPKAKEKEKENQLKRKRDFDEDEVAARKYAAVNGKLVVEIAKVRDCLRLEFAQTPMAFIDSVMLQNQNHLFPTYRVLEEAERTWNEDQPPYNKLKKPRTVNDLAYLNKAQPERLDERLARPDLGSRERDVLVEFQIARKMRKKADLAREAEFQAARDEELNVLQARAEGTMSECGCCFDDYPLNRMVHCNNEDHLHWFCRQCAKQMAENEIGNSKYELNCMSMDGCKAGFAQDQRTLFLDEKSCIALERNEQEAMLRMSGIENLASCPFCPYAAEYPPVEINKEFQCMAPDCEKVSCRLCKLESHIPKTCEENAKENGLSIRRQIEEAMSAALIRKCNKCGTPFVKEEGCNKMTCTRNHCFNVQCYICSKSCTYDHFDDVRRGGKNGNCPLFESVEQRHDDEVLKAEQEALQKVRAEHPEYSEEDLKVKMSENVAQDDARRKANNHRGGYIRPGVNAGVFEPLFPVPIGDYLVHRRANLPRPPNPYNIQPALAEARMHMQVPEPPPAAEEEFVLNEVERVLNLEDRDADRFRNRPIEAMRKLVYAERVLHPLEGGNPANQQMAQRIGEAPRYIRPIKRIPRIAPPSVKNEVEVMHPDLQFAQASFRARQRPIAAVQVPAQGPIRQPMQPVQQEAASPYMPRDLEWMGQPVFPAHPMDFLYQGPEVPKTKPK</sequence>
<feature type="domain" description="RING-type" evidence="8">
    <location>
        <begin position="360"/>
        <end position="583"/>
    </location>
</feature>
<evidence type="ECO:0000256" key="6">
    <source>
        <dbReference type="ARBA" id="ARBA00022786"/>
    </source>
</evidence>
<keyword evidence="6" id="KW-0833">Ubl conjugation pathway</keyword>
<evidence type="ECO:0000256" key="1">
    <source>
        <dbReference type="ARBA" id="ARBA00004906"/>
    </source>
</evidence>